<dbReference type="EMBL" id="BORP01000001">
    <property type="protein sequence ID" value="GIO26472.1"/>
    <property type="molecule type" value="Genomic_DNA"/>
</dbReference>
<evidence type="ECO:0000313" key="3">
    <source>
        <dbReference type="EMBL" id="GIO26472.1"/>
    </source>
</evidence>
<dbReference type="GO" id="GO:0035438">
    <property type="term" value="F:cyclic-di-GMP binding"/>
    <property type="evidence" value="ECO:0007669"/>
    <property type="project" value="InterPro"/>
</dbReference>
<dbReference type="InterPro" id="IPR009875">
    <property type="entry name" value="PilZ_domain"/>
</dbReference>
<feature type="transmembrane region" description="Helical" evidence="1">
    <location>
        <begin position="6"/>
        <end position="25"/>
    </location>
</feature>
<accession>A0A920C798</accession>
<feature type="domain" description="PilZ" evidence="2">
    <location>
        <begin position="59"/>
        <end position="167"/>
    </location>
</feature>
<dbReference type="Pfam" id="PF07238">
    <property type="entry name" value="PilZ"/>
    <property type="match status" value="1"/>
</dbReference>
<dbReference type="RefSeq" id="WP_212919926.1">
    <property type="nucleotide sequence ID" value="NZ_BORP01000001.1"/>
</dbReference>
<keyword evidence="1" id="KW-1133">Transmembrane helix</keyword>
<keyword evidence="1" id="KW-0472">Membrane</keyword>
<name>A0A920C798_9BACI</name>
<keyword evidence="1" id="KW-0812">Transmembrane</keyword>
<evidence type="ECO:0000313" key="4">
    <source>
        <dbReference type="Proteomes" id="UP000676917"/>
    </source>
</evidence>
<comment type="caution">
    <text evidence="3">The sequence shown here is derived from an EMBL/GenBank/DDBJ whole genome shotgun (WGS) entry which is preliminary data.</text>
</comment>
<sequence>MDYTVWIYILLGVVFLLILSLYLLLRKSSQKPHLTMESTTTQDKNEPPAYPTFTGINLRENFRVNLDDVPCFVEFLDIENEALNPKFFNGVLKNISVGGVKVVGEFEYPIEEEIRIKLRFSLKDSMFIVKGRIVRKELYPDRDRFGYGVQFTNLFDEDRELLYQLLNQIMAERRKKRIKVGLIGEESMV</sequence>
<proteinExistence type="predicted"/>
<evidence type="ECO:0000256" key="1">
    <source>
        <dbReference type="SAM" id="Phobius"/>
    </source>
</evidence>
<dbReference type="AlphaFoldDB" id="A0A920C798"/>
<protein>
    <recommendedName>
        <fullName evidence="2">PilZ domain-containing protein</fullName>
    </recommendedName>
</protein>
<dbReference type="Gene3D" id="2.40.10.220">
    <property type="entry name" value="predicted glycosyltransferase like domains"/>
    <property type="match status" value="1"/>
</dbReference>
<dbReference type="SUPFAM" id="SSF141371">
    <property type="entry name" value="PilZ domain-like"/>
    <property type="match status" value="1"/>
</dbReference>
<dbReference type="Proteomes" id="UP000676917">
    <property type="component" value="Unassembled WGS sequence"/>
</dbReference>
<keyword evidence="4" id="KW-1185">Reference proteome</keyword>
<evidence type="ECO:0000259" key="2">
    <source>
        <dbReference type="Pfam" id="PF07238"/>
    </source>
</evidence>
<organism evidence="3 4">
    <name type="scientific">Ornithinibacillus bavariensis</name>
    <dbReference type="NCBI Taxonomy" id="545502"/>
    <lineage>
        <taxon>Bacteria</taxon>
        <taxon>Bacillati</taxon>
        <taxon>Bacillota</taxon>
        <taxon>Bacilli</taxon>
        <taxon>Bacillales</taxon>
        <taxon>Bacillaceae</taxon>
        <taxon>Ornithinibacillus</taxon>
    </lineage>
</organism>
<reference evidence="3" key="1">
    <citation type="submission" date="2021-03" db="EMBL/GenBank/DDBJ databases">
        <title>Antimicrobial resistance genes in bacteria isolated from Japanese honey, and their potential for conferring macrolide and lincosamide resistance in the American foulbrood pathogen Paenibacillus larvae.</title>
        <authorList>
            <person name="Okamoto M."/>
            <person name="Kumagai M."/>
            <person name="Kanamori H."/>
            <person name="Takamatsu D."/>
        </authorList>
    </citation>
    <scope>NUCLEOTIDE SEQUENCE</scope>
    <source>
        <strain evidence="3">J43TS3</strain>
    </source>
</reference>
<gene>
    <name evidence="3" type="ORF">J43TS3_10830</name>
</gene>